<dbReference type="EMBL" id="JAUSUG010000028">
    <property type="protein sequence ID" value="MDQ0257449.1"/>
    <property type="molecule type" value="Genomic_DNA"/>
</dbReference>
<keyword evidence="3" id="KW-1185">Reference proteome</keyword>
<gene>
    <name evidence="2" type="ORF">J2S74_004907</name>
</gene>
<sequence length="237" mass="26578">MTDGRLDILAIGAHPDDVEIGMGGTLAKYGDAGYQTGIINLTKAELSSNGTVEERQLEAEKAAKILKVAKRIQWSYPDRQLLSYKDKCIESLVRAIRQIRPKLVFAPYYKDRHPDHGHCHEIVKEAVFSAGIKRFLPEAVGEAYRPEALYYYQINGMIDPHFVVDISKYMDRKLEALACFKSQFNLKKGGVNTPLNNGYLQRLEGRESILGNEVGVTFGEGFRSDKPLIISLLGETE</sequence>
<name>A0ABU0A1T1_9BACI</name>
<dbReference type="PANTHER" id="PTHR12993">
    <property type="entry name" value="N-ACETYLGLUCOSAMINYL-PHOSPHATIDYLINOSITOL DE-N-ACETYLASE-RELATED"/>
    <property type="match status" value="1"/>
</dbReference>
<dbReference type="SUPFAM" id="SSF102588">
    <property type="entry name" value="LmbE-like"/>
    <property type="match status" value="1"/>
</dbReference>
<organism evidence="2 3">
    <name type="scientific">Evansella vedderi</name>
    <dbReference type="NCBI Taxonomy" id="38282"/>
    <lineage>
        <taxon>Bacteria</taxon>
        <taxon>Bacillati</taxon>
        <taxon>Bacillota</taxon>
        <taxon>Bacilli</taxon>
        <taxon>Bacillales</taxon>
        <taxon>Bacillaceae</taxon>
        <taxon>Evansella</taxon>
    </lineage>
</organism>
<evidence type="ECO:0000313" key="3">
    <source>
        <dbReference type="Proteomes" id="UP001230005"/>
    </source>
</evidence>
<protein>
    <submittedName>
        <fullName evidence="2">Bacillithiol biosynthesis deacetylase BshB1</fullName>
    </submittedName>
</protein>
<dbReference type="PANTHER" id="PTHR12993:SF30">
    <property type="entry name" value="N-ACETYL-ALPHA-D-GLUCOSAMINYL L-MALATE DEACETYLASE 1"/>
    <property type="match status" value="1"/>
</dbReference>
<comment type="cofactor">
    <cofactor evidence="1">
        <name>Zn(2+)</name>
        <dbReference type="ChEBI" id="CHEBI:29105"/>
    </cofactor>
</comment>
<dbReference type="InterPro" id="IPR024078">
    <property type="entry name" value="LmbE-like_dom_sf"/>
</dbReference>
<dbReference type="RefSeq" id="WP_307331183.1">
    <property type="nucleotide sequence ID" value="NZ_JAUSUG010000028.1"/>
</dbReference>
<accession>A0ABU0A1T1</accession>
<proteinExistence type="predicted"/>
<dbReference type="InterPro" id="IPR023842">
    <property type="entry name" value="Bacillithiol_biosynth_BshB1"/>
</dbReference>
<evidence type="ECO:0000313" key="2">
    <source>
        <dbReference type="EMBL" id="MDQ0257449.1"/>
    </source>
</evidence>
<comment type="caution">
    <text evidence="2">The sequence shown here is derived from an EMBL/GenBank/DDBJ whole genome shotgun (WGS) entry which is preliminary data.</text>
</comment>
<reference evidence="2 3" key="1">
    <citation type="submission" date="2023-07" db="EMBL/GenBank/DDBJ databases">
        <title>Genomic Encyclopedia of Type Strains, Phase IV (KMG-IV): sequencing the most valuable type-strain genomes for metagenomic binning, comparative biology and taxonomic classification.</title>
        <authorList>
            <person name="Goeker M."/>
        </authorList>
    </citation>
    <scope>NUCLEOTIDE SEQUENCE [LARGE SCALE GENOMIC DNA]</scope>
    <source>
        <strain evidence="2 3">DSM 9768</strain>
    </source>
</reference>
<dbReference type="Gene3D" id="3.40.50.10320">
    <property type="entry name" value="LmbE-like"/>
    <property type="match status" value="1"/>
</dbReference>
<dbReference type="NCBIfam" id="TIGR04001">
    <property type="entry name" value="thiol_BshB1"/>
    <property type="match status" value="1"/>
</dbReference>
<dbReference type="Proteomes" id="UP001230005">
    <property type="component" value="Unassembled WGS sequence"/>
</dbReference>
<dbReference type="Pfam" id="PF02585">
    <property type="entry name" value="PIG-L"/>
    <property type="match status" value="1"/>
</dbReference>
<dbReference type="InterPro" id="IPR003737">
    <property type="entry name" value="GlcNAc_PI_deacetylase-related"/>
</dbReference>
<evidence type="ECO:0000256" key="1">
    <source>
        <dbReference type="ARBA" id="ARBA00001947"/>
    </source>
</evidence>